<dbReference type="GeneID" id="54475707"/>
<gene>
    <name evidence="1" type="ORF">BDY17DRAFT_304296</name>
</gene>
<reference evidence="1" key="1">
    <citation type="journal article" date="2020" name="Stud. Mycol.">
        <title>101 Dothideomycetes genomes: a test case for predicting lifestyles and emergence of pathogens.</title>
        <authorList>
            <person name="Haridas S."/>
            <person name="Albert R."/>
            <person name="Binder M."/>
            <person name="Bloem J."/>
            <person name="Labutti K."/>
            <person name="Salamov A."/>
            <person name="Andreopoulos B."/>
            <person name="Baker S."/>
            <person name="Barry K."/>
            <person name="Bills G."/>
            <person name="Bluhm B."/>
            <person name="Cannon C."/>
            <person name="Castanera R."/>
            <person name="Culley D."/>
            <person name="Daum C."/>
            <person name="Ezra D."/>
            <person name="Gonzalez J."/>
            <person name="Henrissat B."/>
            <person name="Kuo A."/>
            <person name="Liang C."/>
            <person name="Lipzen A."/>
            <person name="Lutzoni F."/>
            <person name="Magnuson J."/>
            <person name="Mondo S."/>
            <person name="Nolan M."/>
            <person name="Ohm R."/>
            <person name="Pangilinan J."/>
            <person name="Park H.-J."/>
            <person name="Ramirez L."/>
            <person name="Alfaro M."/>
            <person name="Sun H."/>
            <person name="Tritt A."/>
            <person name="Yoshinaga Y."/>
            <person name="Zwiers L.-H."/>
            <person name="Turgeon B."/>
            <person name="Goodwin S."/>
            <person name="Spatafora J."/>
            <person name="Crous P."/>
            <person name="Grigoriev I."/>
        </authorList>
    </citation>
    <scope>NUCLEOTIDE SEQUENCE</scope>
    <source>
        <strain evidence="1">CBS 113389</strain>
    </source>
</reference>
<proteinExistence type="predicted"/>
<dbReference type="InterPro" id="IPR038883">
    <property type="entry name" value="AN11006-like"/>
</dbReference>
<accession>A0A6A6PK24</accession>
<organism evidence="1 2">
    <name type="scientific">Neohortaea acidophila</name>
    <dbReference type="NCBI Taxonomy" id="245834"/>
    <lineage>
        <taxon>Eukaryota</taxon>
        <taxon>Fungi</taxon>
        <taxon>Dikarya</taxon>
        <taxon>Ascomycota</taxon>
        <taxon>Pezizomycotina</taxon>
        <taxon>Dothideomycetes</taxon>
        <taxon>Dothideomycetidae</taxon>
        <taxon>Mycosphaerellales</taxon>
        <taxon>Teratosphaeriaceae</taxon>
        <taxon>Neohortaea</taxon>
    </lineage>
</organism>
<keyword evidence="2" id="KW-1185">Reference proteome</keyword>
<dbReference type="EMBL" id="MU001641">
    <property type="protein sequence ID" value="KAF2479617.1"/>
    <property type="molecule type" value="Genomic_DNA"/>
</dbReference>
<evidence type="ECO:0000313" key="2">
    <source>
        <dbReference type="Proteomes" id="UP000799767"/>
    </source>
</evidence>
<dbReference type="PANTHER" id="PTHR42085">
    <property type="entry name" value="F-BOX DOMAIN-CONTAINING PROTEIN"/>
    <property type="match status" value="1"/>
</dbReference>
<protein>
    <submittedName>
        <fullName evidence="1">Uncharacterized protein</fullName>
    </submittedName>
</protein>
<sequence>MQYNRRTGQFTKTITIRSDFPIVFQPITLSHGSEHRHIIDVKRAPAFRIQDLPPELRNNIYRFVLQEDGPVRIEAYKNSEERRARRPVRESFVNQMSTIGGRRYIDHYGQVPSDYSLLRVNKQFNAEASPIAYSHTFEFGRIAIMGLFLESIGEQSRYVKNISLPNPGGWSPGDGRKHFGLLMGASGLRKLVVEVDTISRGSGRAHNKVSVGNFVSAIMPLMKKLHRERKGFSGAESVLEIVKVTGRRVFCGHGGFKCKNETEECGNCVQGRESAVVLDGMVRKMLAKALKI</sequence>
<dbReference type="Proteomes" id="UP000799767">
    <property type="component" value="Unassembled WGS sequence"/>
</dbReference>
<dbReference type="OrthoDB" id="5413827at2759"/>
<dbReference type="PANTHER" id="PTHR42085:SF2">
    <property type="entry name" value="F-BOX DOMAIN-CONTAINING PROTEIN"/>
    <property type="match status" value="1"/>
</dbReference>
<dbReference type="RefSeq" id="XP_033586187.1">
    <property type="nucleotide sequence ID" value="XM_033734705.1"/>
</dbReference>
<dbReference type="AlphaFoldDB" id="A0A6A6PK24"/>
<evidence type="ECO:0000313" key="1">
    <source>
        <dbReference type="EMBL" id="KAF2479617.1"/>
    </source>
</evidence>
<name>A0A6A6PK24_9PEZI</name>